<proteinExistence type="predicted"/>
<gene>
    <name evidence="1" type="ORF">PANT111_560017</name>
</gene>
<evidence type="ECO:0000313" key="1">
    <source>
        <dbReference type="EMBL" id="VXC58772.1"/>
    </source>
</evidence>
<accession>A0AAX3JC69</accession>
<reference evidence="1 2" key="1">
    <citation type="submission" date="2019-10" db="EMBL/GenBank/DDBJ databases">
        <authorList>
            <person name="Karimi E."/>
        </authorList>
    </citation>
    <scope>NUCLEOTIDE SEQUENCE [LARGE SCALE GENOMIC DNA]</scope>
    <source>
        <strain evidence="1">Pantoea sp. 111</strain>
    </source>
</reference>
<name>A0AAX3JC69_9GAMM</name>
<evidence type="ECO:0000313" key="2">
    <source>
        <dbReference type="Proteomes" id="UP000433737"/>
    </source>
</evidence>
<dbReference type="RefSeq" id="WP_159224201.1">
    <property type="nucleotide sequence ID" value="NZ_LR733503.1"/>
</dbReference>
<sequence length="126" mass="14027">MNDVYGRMIPAVGLPIQKTVLASSERTGVQLLDCGEDCQGRYEVVTENVLVACTDDYARAREYYFKETSRLSAECQTAYNVRAREGKAAGLVGYLFREYACDRITMDQALLLLNTPRGIPAEFLSA</sequence>
<dbReference type="EMBL" id="CABWMH010000052">
    <property type="protein sequence ID" value="VXC58772.1"/>
    <property type="molecule type" value="Genomic_DNA"/>
</dbReference>
<dbReference type="AlphaFoldDB" id="A0AAX3JC69"/>
<dbReference type="Proteomes" id="UP000433737">
    <property type="component" value="Unassembled WGS sequence"/>
</dbReference>
<comment type="caution">
    <text evidence="1">The sequence shown here is derived from an EMBL/GenBank/DDBJ whole genome shotgun (WGS) entry which is preliminary data.</text>
</comment>
<organism evidence="1 2">
    <name type="scientific">Pantoea brenneri</name>
    <dbReference type="NCBI Taxonomy" id="472694"/>
    <lineage>
        <taxon>Bacteria</taxon>
        <taxon>Pseudomonadati</taxon>
        <taxon>Pseudomonadota</taxon>
        <taxon>Gammaproteobacteria</taxon>
        <taxon>Enterobacterales</taxon>
        <taxon>Erwiniaceae</taxon>
        <taxon>Pantoea</taxon>
    </lineage>
</organism>
<protein>
    <submittedName>
        <fullName evidence="1">Uncharacterized protein</fullName>
    </submittedName>
</protein>